<dbReference type="EMBL" id="CP020809">
    <property type="protein sequence ID" value="ART67658.1"/>
    <property type="molecule type" value="Genomic_DNA"/>
</dbReference>
<feature type="chain" id="PRO_5039192973" evidence="1">
    <location>
        <begin position="25"/>
        <end position="78"/>
    </location>
</feature>
<keyword evidence="1" id="KW-0732">Signal</keyword>
<protein>
    <submittedName>
        <fullName evidence="2">Uncharacterized protein</fullName>
    </submittedName>
</protein>
<keyword evidence="3" id="KW-1185">Reference proteome</keyword>
<evidence type="ECO:0000313" key="2">
    <source>
        <dbReference type="EMBL" id="ART67658.1"/>
    </source>
</evidence>
<evidence type="ECO:0000256" key="1">
    <source>
        <dbReference type="SAM" id="SignalP"/>
    </source>
</evidence>
<organism evidence="2 3">
    <name type="scientific">Mycobacterium dioxanotrophicus</name>
    <dbReference type="NCBI Taxonomy" id="482462"/>
    <lineage>
        <taxon>Bacteria</taxon>
        <taxon>Bacillati</taxon>
        <taxon>Actinomycetota</taxon>
        <taxon>Actinomycetes</taxon>
        <taxon>Mycobacteriales</taxon>
        <taxon>Mycobacteriaceae</taxon>
        <taxon>Mycobacterium</taxon>
    </lineage>
</organism>
<dbReference type="KEGG" id="mdx:BTO20_02825"/>
<dbReference type="AlphaFoldDB" id="A0A1Y0BXP2"/>
<dbReference type="OrthoDB" id="4641704at2"/>
<name>A0A1Y0BXP2_9MYCO</name>
<evidence type="ECO:0000313" key="3">
    <source>
        <dbReference type="Proteomes" id="UP000195331"/>
    </source>
</evidence>
<feature type="signal peptide" evidence="1">
    <location>
        <begin position="1"/>
        <end position="24"/>
    </location>
</feature>
<dbReference type="Proteomes" id="UP000195331">
    <property type="component" value="Chromosome"/>
</dbReference>
<dbReference type="RefSeq" id="WP_087073192.1">
    <property type="nucleotide sequence ID" value="NZ_CP020809.1"/>
</dbReference>
<sequence length="78" mass="7918">MKNPMKFIAAALAAAAIGGTVALAPIAAAAETQTTNTASGASPLVPYGTNPDVPFRLGYVDSNHDEANTTTNNVDLPF</sequence>
<accession>A0A1Y0BXP2</accession>
<gene>
    <name evidence="2" type="ORF">BTO20_02825</name>
</gene>
<proteinExistence type="predicted"/>
<reference evidence="2 3" key="1">
    <citation type="submission" date="2017-04" db="EMBL/GenBank/DDBJ databases">
        <title>Whole Genome Sequence of 1,4-Dioxane Degrading Bacterium Mycobacterium dioxanotrophicus PH-06.</title>
        <authorList>
            <person name="He Y."/>
        </authorList>
    </citation>
    <scope>NUCLEOTIDE SEQUENCE [LARGE SCALE GENOMIC DNA]</scope>
    <source>
        <strain evidence="2 3">PH-06</strain>
    </source>
</reference>